<dbReference type="NCBIfam" id="NF004051">
    <property type="entry name" value="PRK05571.1"/>
    <property type="match status" value="1"/>
</dbReference>
<dbReference type="PANTHER" id="PTHR43732">
    <property type="entry name" value="RIBOSE 5-PHOSPHATE ISOMERASE-RELATED"/>
    <property type="match status" value="1"/>
</dbReference>
<dbReference type="KEGG" id="txy:Thexy_2193"/>
<feature type="binding site" evidence="4">
    <location>
        <position position="131"/>
    </location>
    <ligand>
        <name>D-ribulose 5-phosphate</name>
        <dbReference type="ChEBI" id="CHEBI:58121"/>
    </ligand>
</feature>
<dbReference type="GO" id="GO:0005975">
    <property type="term" value="P:carbohydrate metabolic process"/>
    <property type="evidence" value="ECO:0007669"/>
    <property type="project" value="InterPro"/>
</dbReference>
<dbReference type="GO" id="GO:0004751">
    <property type="term" value="F:ribose-5-phosphate isomerase activity"/>
    <property type="evidence" value="ECO:0007669"/>
    <property type="project" value="UniProtKB-EC"/>
</dbReference>
<dbReference type="Pfam" id="PF02502">
    <property type="entry name" value="LacAB_rpiB"/>
    <property type="match status" value="1"/>
</dbReference>
<keyword evidence="6" id="KW-1185">Reference proteome</keyword>
<feature type="binding site" evidence="4">
    <location>
        <position position="108"/>
    </location>
    <ligand>
        <name>D-ribulose 5-phosphate</name>
        <dbReference type="ChEBI" id="CHEBI:58121"/>
    </ligand>
</feature>
<dbReference type="NCBIfam" id="TIGR01120">
    <property type="entry name" value="rpiB"/>
    <property type="match status" value="1"/>
</dbReference>
<evidence type="ECO:0000313" key="5">
    <source>
        <dbReference type="EMBL" id="AEF18200.1"/>
    </source>
</evidence>
<dbReference type="AlphaFoldDB" id="F6BL67"/>
<organism evidence="5 6">
    <name type="scientific">Thermoanaerobacterium xylanolyticum (strain ATCC 49914 / DSM 7097 / LX-11)</name>
    <dbReference type="NCBI Taxonomy" id="858215"/>
    <lineage>
        <taxon>Bacteria</taxon>
        <taxon>Bacillati</taxon>
        <taxon>Bacillota</taxon>
        <taxon>Clostridia</taxon>
        <taxon>Thermoanaerobacterales</taxon>
        <taxon>Thermoanaerobacteraceae</taxon>
        <taxon>Thermoanaerobacterium</taxon>
    </lineage>
</organism>
<feature type="active site" description="Proton donor" evidence="3">
    <location>
        <position position="97"/>
    </location>
</feature>
<dbReference type="RefSeq" id="WP_013788927.1">
    <property type="nucleotide sequence ID" value="NC_015555.1"/>
</dbReference>
<reference evidence="5" key="1">
    <citation type="submission" date="2011-05" db="EMBL/GenBank/DDBJ databases">
        <title>Complete sequence of Thermoanaerobacterium xylanolyticum LX-11.</title>
        <authorList>
            <consortium name="US DOE Joint Genome Institute"/>
            <person name="Lucas S."/>
            <person name="Han J."/>
            <person name="Lapidus A."/>
            <person name="Cheng J.-F."/>
            <person name="Goodwin L."/>
            <person name="Pitluck S."/>
            <person name="Peters L."/>
            <person name="Mikhailova N."/>
            <person name="Lu M."/>
            <person name="Han C."/>
            <person name="Tapia R."/>
            <person name="Land M."/>
            <person name="Hauser L."/>
            <person name="Kyrpides N."/>
            <person name="Ivanova N."/>
            <person name="Pagani I."/>
            <person name="Hemme C."/>
            <person name="Woyke T."/>
        </authorList>
    </citation>
    <scope>NUCLEOTIDE SEQUENCE</scope>
    <source>
        <strain evidence="5">LX-11</strain>
    </source>
</reference>
<protein>
    <submittedName>
        <fullName evidence="5">Sugar-phosphate isomerase, RpiB/LacA/LacB family</fullName>
        <ecNumber evidence="5">5.3.1.6</ecNumber>
    </submittedName>
</protein>
<dbReference type="PANTHER" id="PTHR43732:SF1">
    <property type="entry name" value="RIBOSE 5-PHOSPHATE ISOMERASE"/>
    <property type="match status" value="1"/>
</dbReference>
<dbReference type="InterPro" id="IPR036569">
    <property type="entry name" value="RpiB_LacA_LacB_sf"/>
</dbReference>
<dbReference type="Gene3D" id="3.40.1400.10">
    <property type="entry name" value="Sugar-phosphate isomerase, RpiB/LacA/LacB"/>
    <property type="match status" value="1"/>
</dbReference>
<sequence>MIAIGSDHGGYELKEAIKKHLEERGIEYKDFGTFSEESVDYPDYAREVAEAVASGQYEKGILLCGTGVGISIAANKVPGIRAAHVSDAFSARYSKEHNNANVLCMGGRVVGPGLAALLVDEWLDAEFQGGRHQKRIDKISEIEKKYLR</sequence>
<keyword evidence="2 5" id="KW-0413">Isomerase</keyword>
<evidence type="ECO:0000313" key="6">
    <source>
        <dbReference type="Proteomes" id="UP000007239"/>
    </source>
</evidence>
<dbReference type="EMBL" id="CP002739">
    <property type="protein sequence ID" value="AEF18200.1"/>
    <property type="molecule type" value="Genomic_DNA"/>
</dbReference>
<dbReference type="HOGENOM" id="CLU_091396_4_1_9"/>
<dbReference type="STRING" id="858215.Thexy_2193"/>
<feature type="active site" description="Proton acceptor" evidence="3">
    <location>
        <position position="64"/>
    </location>
</feature>
<accession>F6BL67</accession>
<dbReference type="InterPro" id="IPR051812">
    <property type="entry name" value="SPI_LacAB/RpiB"/>
</dbReference>
<dbReference type="PIRSF" id="PIRSF005384">
    <property type="entry name" value="RpiB_LacA_B"/>
    <property type="match status" value="1"/>
</dbReference>
<feature type="binding site" evidence="4">
    <location>
        <position position="135"/>
    </location>
    <ligand>
        <name>D-ribulose 5-phosphate</name>
        <dbReference type="ChEBI" id="CHEBI:58121"/>
    </ligand>
</feature>
<dbReference type="InterPro" id="IPR004785">
    <property type="entry name" value="RpiB"/>
</dbReference>
<dbReference type="EC" id="5.3.1.6" evidence="5"/>
<dbReference type="NCBIfam" id="TIGR00689">
    <property type="entry name" value="rpiB_lacA_lacB"/>
    <property type="match status" value="1"/>
</dbReference>
<evidence type="ECO:0000256" key="2">
    <source>
        <dbReference type="ARBA" id="ARBA00023235"/>
    </source>
</evidence>
<dbReference type="eggNOG" id="COG0698">
    <property type="taxonomic scope" value="Bacteria"/>
</dbReference>
<evidence type="ECO:0000256" key="1">
    <source>
        <dbReference type="ARBA" id="ARBA00008754"/>
    </source>
</evidence>
<feature type="binding site" evidence="4">
    <location>
        <position position="98"/>
    </location>
    <ligand>
        <name>D-ribulose 5-phosphate</name>
        <dbReference type="ChEBI" id="CHEBI:58121"/>
    </ligand>
</feature>
<evidence type="ECO:0000256" key="3">
    <source>
        <dbReference type="PIRSR" id="PIRSR005384-1"/>
    </source>
</evidence>
<feature type="binding site" evidence="4">
    <location>
        <begin position="65"/>
        <end position="69"/>
    </location>
    <ligand>
        <name>D-ribulose 5-phosphate</name>
        <dbReference type="ChEBI" id="CHEBI:58121"/>
    </ligand>
</feature>
<dbReference type="SUPFAM" id="SSF89623">
    <property type="entry name" value="Ribose/Galactose isomerase RpiB/AlsB"/>
    <property type="match status" value="1"/>
</dbReference>
<name>F6BL67_THEXL</name>
<dbReference type="Proteomes" id="UP000007239">
    <property type="component" value="Chromosome"/>
</dbReference>
<comment type="similarity">
    <text evidence="1">Belongs to the LacAB/RpiB family.</text>
</comment>
<gene>
    <name evidence="5" type="ordered locus">Thexy_2193</name>
</gene>
<dbReference type="InterPro" id="IPR003500">
    <property type="entry name" value="RpiB_LacA_LacB"/>
</dbReference>
<proteinExistence type="inferred from homology"/>
<evidence type="ECO:0000256" key="4">
    <source>
        <dbReference type="PIRSR" id="PIRSR005384-2"/>
    </source>
</evidence>
<feature type="binding site" evidence="4">
    <location>
        <begin position="7"/>
        <end position="8"/>
    </location>
    <ligand>
        <name>D-ribulose 5-phosphate</name>
        <dbReference type="ChEBI" id="CHEBI:58121"/>
    </ligand>
</feature>